<evidence type="ECO:0000259" key="6">
    <source>
        <dbReference type="PROSITE" id="PS50118"/>
    </source>
</evidence>
<keyword evidence="8" id="KW-1185">Reference proteome</keyword>
<accession>A0A6A4X8P9</accession>
<dbReference type="OrthoDB" id="6247875at2759"/>
<dbReference type="GO" id="GO:0005634">
    <property type="term" value="C:nucleus"/>
    <property type="evidence" value="ECO:0007669"/>
    <property type="project" value="UniProtKB-SubCell"/>
</dbReference>
<dbReference type="InterPro" id="IPR050140">
    <property type="entry name" value="SRY-related_HMG-box_TF-like"/>
</dbReference>
<feature type="compositionally biased region" description="Basic and acidic residues" evidence="5">
    <location>
        <begin position="216"/>
        <end position="225"/>
    </location>
</feature>
<evidence type="ECO:0000313" key="8">
    <source>
        <dbReference type="Proteomes" id="UP000440578"/>
    </source>
</evidence>
<feature type="region of interest" description="Disordered" evidence="5">
    <location>
        <begin position="87"/>
        <end position="134"/>
    </location>
</feature>
<feature type="compositionally biased region" description="Polar residues" evidence="5">
    <location>
        <begin position="257"/>
        <end position="269"/>
    </location>
</feature>
<protein>
    <submittedName>
        <fullName evidence="7">Transcription factor Sox-11-B</fullName>
    </submittedName>
</protein>
<dbReference type="AlphaFoldDB" id="A0A6A4X8P9"/>
<dbReference type="GO" id="GO:0000122">
    <property type="term" value="P:negative regulation of transcription by RNA polymerase II"/>
    <property type="evidence" value="ECO:0007669"/>
    <property type="project" value="TreeGrafter"/>
</dbReference>
<evidence type="ECO:0000313" key="7">
    <source>
        <dbReference type="EMBL" id="KAF0314663.1"/>
    </source>
</evidence>
<dbReference type="InterPro" id="IPR036910">
    <property type="entry name" value="HMG_box_dom_sf"/>
</dbReference>
<dbReference type="Pfam" id="PF00505">
    <property type="entry name" value="HMG_box"/>
    <property type="match status" value="1"/>
</dbReference>
<comment type="caution">
    <text evidence="7">The sequence shown here is derived from an EMBL/GenBank/DDBJ whole genome shotgun (WGS) entry which is preliminary data.</text>
</comment>
<evidence type="ECO:0000256" key="4">
    <source>
        <dbReference type="PROSITE-ProRule" id="PRU00267"/>
    </source>
</evidence>
<feature type="domain" description="HMG box" evidence="6">
    <location>
        <begin position="16"/>
        <end position="84"/>
    </location>
</feature>
<dbReference type="FunFam" id="1.10.30.10:FF:000002">
    <property type="entry name" value="transcription factor Sox-2"/>
    <property type="match status" value="1"/>
</dbReference>
<dbReference type="GO" id="GO:0001228">
    <property type="term" value="F:DNA-binding transcription activator activity, RNA polymerase II-specific"/>
    <property type="evidence" value="ECO:0007669"/>
    <property type="project" value="TreeGrafter"/>
</dbReference>
<dbReference type="SMART" id="SM00398">
    <property type="entry name" value="HMG"/>
    <property type="match status" value="1"/>
</dbReference>
<reference evidence="7 8" key="1">
    <citation type="submission" date="2019-07" db="EMBL/GenBank/DDBJ databases">
        <title>Draft genome assembly of a fouling barnacle, Amphibalanus amphitrite (Darwin, 1854): The first reference genome for Thecostraca.</title>
        <authorList>
            <person name="Kim W."/>
        </authorList>
    </citation>
    <scope>NUCLEOTIDE SEQUENCE [LARGE SCALE GENOMIC DNA]</scope>
    <source>
        <strain evidence="7">SNU_AA5</strain>
        <tissue evidence="7">Soma without cirri and trophi</tissue>
    </source>
</reference>
<gene>
    <name evidence="7" type="primary">sox11-b</name>
    <name evidence="7" type="ORF">FJT64_014904</name>
</gene>
<dbReference type="InterPro" id="IPR009071">
    <property type="entry name" value="HMG_box_dom"/>
</dbReference>
<keyword evidence="2 4" id="KW-0238">DNA-binding</keyword>
<dbReference type="Gene3D" id="1.10.30.10">
    <property type="entry name" value="High mobility group box domain"/>
    <property type="match status" value="1"/>
</dbReference>
<feature type="region of interest" description="Disordered" evidence="5">
    <location>
        <begin position="213"/>
        <end position="292"/>
    </location>
</feature>
<evidence type="ECO:0000256" key="2">
    <source>
        <dbReference type="ARBA" id="ARBA00023125"/>
    </source>
</evidence>
<dbReference type="SUPFAM" id="SSF47095">
    <property type="entry name" value="HMG-box"/>
    <property type="match status" value="1"/>
</dbReference>
<evidence type="ECO:0000256" key="5">
    <source>
        <dbReference type="SAM" id="MobiDB-lite"/>
    </source>
</evidence>
<dbReference type="GO" id="GO:0030182">
    <property type="term" value="P:neuron differentiation"/>
    <property type="evidence" value="ECO:0007669"/>
    <property type="project" value="TreeGrafter"/>
</dbReference>
<evidence type="ECO:0000256" key="3">
    <source>
        <dbReference type="ARBA" id="ARBA00023242"/>
    </source>
</evidence>
<dbReference type="EMBL" id="VIIS01000007">
    <property type="protein sequence ID" value="KAF0314663.1"/>
    <property type="molecule type" value="Genomic_DNA"/>
</dbReference>
<feature type="DNA-binding region" description="HMG box" evidence="4">
    <location>
        <begin position="16"/>
        <end position="84"/>
    </location>
</feature>
<dbReference type="PANTHER" id="PTHR10270">
    <property type="entry name" value="SOX TRANSCRIPTION FACTOR"/>
    <property type="match status" value="1"/>
</dbReference>
<dbReference type="Proteomes" id="UP000440578">
    <property type="component" value="Unassembled WGS sequence"/>
</dbReference>
<comment type="subcellular location">
    <subcellularLocation>
        <location evidence="1">Nucleus</location>
    </subcellularLocation>
</comment>
<keyword evidence="3 4" id="KW-0539">Nucleus</keyword>
<organism evidence="7 8">
    <name type="scientific">Amphibalanus amphitrite</name>
    <name type="common">Striped barnacle</name>
    <name type="synonym">Balanus amphitrite</name>
    <dbReference type="NCBI Taxonomy" id="1232801"/>
    <lineage>
        <taxon>Eukaryota</taxon>
        <taxon>Metazoa</taxon>
        <taxon>Ecdysozoa</taxon>
        <taxon>Arthropoda</taxon>
        <taxon>Crustacea</taxon>
        <taxon>Multicrustacea</taxon>
        <taxon>Cirripedia</taxon>
        <taxon>Thoracica</taxon>
        <taxon>Thoracicalcarea</taxon>
        <taxon>Balanomorpha</taxon>
        <taxon>Balanoidea</taxon>
        <taxon>Balanidae</taxon>
        <taxon>Amphibalaninae</taxon>
        <taxon>Amphibalanus</taxon>
    </lineage>
</organism>
<dbReference type="PROSITE" id="PS50118">
    <property type="entry name" value="HMG_BOX_2"/>
    <property type="match status" value="1"/>
</dbReference>
<name>A0A6A4X8P9_AMPAM</name>
<dbReference type="GO" id="GO:0000978">
    <property type="term" value="F:RNA polymerase II cis-regulatory region sequence-specific DNA binding"/>
    <property type="evidence" value="ECO:0007669"/>
    <property type="project" value="TreeGrafter"/>
</dbReference>
<dbReference type="GO" id="GO:0007420">
    <property type="term" value="P:brain development"/>
    <property type="evidence" value="ECO:0007669"/>
    <property type="project" value="TreeGrafter"/>
</dbReference>
<proteinExistence type="predicted"/>
<evidence type="ECO:0000256" key="1">
    <source>
        <dbReference type="ARBA" id="ARBA00004123"/>
    </source>
</evidence>
<sequence>MIHPGRLTKKHPLNHIKRPMNAFMVWSQIERRKIIEVTPDMHNAEISKELGRRWKLLSDAQRAPFHEISKRLKEYHQREFPDYKYRPRKKTLKPGQGKTTERTRSRSRSVCVTSPATKAAPASGSSVRSRAGTGGVHRLKLKLNIDGKMGGVSTERVRQRRHITSSTTAAAARIETQVTSTSTLVSSAADMETSQVLATAAGTMRVHIPEFSTESLPEHSAEHRPGAGSVQRSESRGPFRGALEEAQPSASRCPRASPTTVPCSPSTVMPDSPESAATYEDGPLATPLEPPEPLLAAVKPDPDGLDELLQLKVADLVSELEMMPLDSLTSELELDALSVASSSGSHLEFRYDRDVLCALGDLQDPWADEPPFADLVGC</sequence>
<dbReference type="PANTHER" id="PTHR10270:SF323">
    <property type="entry name" value="TRANSCRIPTION FACTOR SOX-14-RELATED"/>
    <property type="match status" value="1"/>
</dbReference>
<dbReference type="CDD" id="cd22029">
    <property type="entry name" value="HMG-box_SoxC"/>
    <property type="match status" value="1"/>
</dbReference>